<organism evidence="18 19">
    <name type="scientific">Raphidocelis subcapitata</name>
    <dbReference type="NCBI Taxonomy" id="307507"/>
    <lineage>
        <taxon>Eukaryota</taxon>
        <taxon>Viridiplantae</taxon>
        <taxon>Chlorophyta</taxon>
        <taxon>core chlorophytes</taxon>
        <taxon>Chlorophyceae</taxon>
        <taxon>CS clade</taxon>
        <taxon>Sphaeropleales</taxon>
        <taxon>Selenastraceae</taxon>
        <taxon>Raphidocelis</taxon>
    </lineage>
</organism>
<feature type="domain" description="FAD-binding FR-type" evidence="17">
    <location>
        <begin position="670"/>
        <end position="944"/>
    </location>
</feature>
<keyword evidence="11" id="KW-0560">Oxidoreductase</keyword>
<keyword evidence="4" id="KW-0813">Transport</keyword>
<dbReference type="InterPro" id="IPR017938">
    <property type="entry name" value="Riboflavin_synthase-like_b-brl"/>
</dbReference>
<dbReference type="PROSITE" id="PS51384">
    <property type="entry name" value="FAD_FR"/>
    <property type="match status" value="1"/>
</dbReference>
<keyword evidence="13" id="KW-0503">Monooxygenase</keyword>
<evidence type="ECO:0000259" key="17">
    <source>
        <dbReference type="PROSITE" id="PS51384"/>
    </source>
</evidence>
<dbReference type="InterPro" id="IPR036396">
    <property type="entry name" value="Cyt_P450_sf"/>
</dbReference>
<dbReference type="InParanoid" id="A0A2V0PJB4"/>
<evidence type="ECO:0000256" key="13">
    <source>
        <dbReference type="ARBA" id="ARBA00023033"/>
    </source>
</evidence>
<dbReference type="GO" id="GO:0005829">
    <property type="term" value="C:cytosol"/>
    <property type="evidence" value="ECO:0007669"/>
    <property type="project" value="TreeGrafter"/>
</dbReference>
<accession>A0A2V0PJB4</accession>
<dbReference type="GO" id="GO:0005506">
    <property type="term" value="F:iron ion binding"/>
    <property type="evidence" value="ECO:0007669"/>
    <property type="project" value="InterPro"/>
</dbReference>
<evidence type="ECO:0000256" key="7">
    <source>
        <dbReference type="ARBA" id="ARBA00022643"/>
    </source>
</evidence>
<dbReference type="SUPFAM" id="SSF52218">
    <property type="entry name" value="Flavoproteins"/>
    <property type="match status" value="1"/>
</dbReference>
<keyword evidence="10" id="KW-0521">NADP</keyword>
<dbReference type="EMBL" id="BDRX01000179">
    <property type="protein sequence ID" value="GBF99888.1"/>
    <property type="molecule type" value="Genomic_DNA"/>
</dbReference>
<dbReference type="SUPFAM" id="SSF48264">
    <property type="entry name" value="Cytochrome P450"/>
    <property type="match status" value="1"/>
</dbReference>
<dbReference type="OrthoDB" id="1470350at2759"/>
<dbReference type="InterPro" id="IPR001433">
    <property type="entry name" value="OxRdtase_FAD/NAD-bd"/>
</dbReference>
<dbReference type="InterPro" id="IPR001128">
    <property type="entry name" value="Cyt_P450"/>
</dbReference>
<reference evidence="18 19" key="1">
    <citation type="journal article" date="2018" name="Sci. Rep.">
        <title>Raphidocelis subcapitata (=Pseudokirchneriella subcapitata) provides an insight into genome evolution and environmental adaptations in the Sphaeropleales.</title>
        <authorList>
            <person name="Suzuki S."/>
            <person name="Yamaguchi H."/>
            <person name="Nakajima N."/>
            <person name="Kawachi M."/>
        </authorList>
    </citation>
    <scope>NUCLEOTIDE SEQUENCE [LARGE SCALE GENOMIC DNA]</scope>
    <source>
        <strain evidence="18 19">NIES-35</strain>
    </source>
</reference>
<dbReference type="InterPro" id="IPR023206">
    <property type="entry name" value="Bifunctional_P450_P450_red"/>
</dbReference>
<evidence type="ECO:0000256" key="3">
    <source>
        <dbReference type="ARBA" id="ARBA00010018"/>
    </source>
</evidence>
<evidence type="ECO:0000256" key="11">
    <source>
        <dbReference type="ARBA" id="ARBA00023002"/>
    </source>
</evidence>
<dbReference type="InterPro" id="IPR001709">
    <property type="entry name" value="Flavoprot_Pyr_Nucl_cyt_Rdtase"/>
</dbReference>
<comment type="similarity">
    <text evidence="3">In the N-terminal section; belongs to the cytochrome P450 family.</text>
</comment>
<evidence type="ECO:0000256" key="8">
    <source>
        <dbReference type="ARBA" id="ARBA00022723"/>
    </source>
</evidence>
<dbReference type="GO" id="GO:0070330">
    <property type="term" value="F:aromatase activity"/>
    <property type="evidence" value="ECO:0007669"/>
    <property type="project" value="InterPro"/>
</dbReference>
<dbReference type="PROSITE" id="PS50902">
    <property type="entry name" value="FLAVODOXIN_LIKE"/>
    <property type="match status" value="1"/>
</dbReference>
<dbReference type="Proteomes" id="UP000247498">
    <property type="component" value="Unassembled WGS sequence"/>
</dbReference>
<gene>
    <name evidence="18" type="ORF">Rsub_12684</name>
</gene>
<feature type="non-terminal residue" evidence="18">
    <location>
        <position position="1"/>
    </location>
</feature>
<keyword evidence="8 15" id="KW-0479">Metal-binding</keyword>
<dbReference type="InterPro" id="IPR039261">
    <property type="entry name" value="FNR_nucleotide-bd"/>
</dbReference>
<comment type="cofactor">
    <cofactor evidence="15">
        <name>heme</name>
        <dbReference type="ChEBI" id="CHEBI:30413"/>
    </cofactor>
</comment>
<feature type="domain" description="Flavodoxin-like" evidence="16">
    <location>
        <begin position="458"/>
        <end position="601"/>
    </location>
</feature>
<evidence type="ECO:0000256" key="15">
    <source>
        <dbReference type="PIRSR" id="PIRSR000209-1"/>
    </source>
</evidence>
<dbReference type="AlphaFoldDB" id="A0A2V0PJB4"/>
<evidence type="ECO:0000256" key="4">
    <source>
        <dbReference type="ARBA" id="ARBA00022448"/>
    </source>
</evidence>
<dbReference type="STRING" id="307507.A0A2V0PJB4"/>
<evidence type="ECO:0000256" key="5">
    <source>
        <dbReference type="ARBA" id="ARBA00022617"/>
    </source>
</evidence>
<sequence length="1092" mass="115345">TWNRPPQKRLREFASNGIFTSDTFDPDWASIHGLLPRFYNALKIQVYYPQILDKTRSFMLEWSKITAGATSEGVLIDHINDWFSCMTADAVVKCSIGVDMRNVERKGSRSALHPFIRVFRQGIGAALGSYDLKQELGAAYYCPFVNKRAAMDGALKRARVEMEELVSDLVERTRRGEIGDANSVIAAMLNDKAPNTGEYVRLGAIYGHLINLMVAGHETTATTLAWTLVHLARSPECEARALQEIKDVLGDAPEPTAEHIPKFVYLEACFREALRLHSPVTGVGRDAAADTIIKGKWLVRRGQRIMIVLAALHHREDIWGGPFGDPCEFNPERFMPGAAEKAGLPPRHPQAYVPWGFGVRSCIGQLFALWEAKTFLAMLLPRFRLRLPAGYVPVPSNREGGATPLPHGLAFYVHPRPNAPPVVPPAAPAAATAAAAAAPAAPPAAAAAPAGASHGTPLAVLFGSNSGMCEDFSQQLATKARAAGFAVTISSLDAAIAGGAALPAAGAVAVLTSTYNGQPPDNAAAFAKWLDAAAAGSAAGVKFSVYGVGNSQWAATFQAFPKRVAAGLARAGAAPLLPLSTVDVDQAGVSDAFEEWGDALVSAMLSAFQVASPSGPTPSGAPPKLRVTIEPAPPGAAASGVDLVITGSPSVPAAELDAIAKFGESVGVPPVYRPLEVLVSRELLPPESARRTRHVELALPPGMDYSAGDHLEILPMNSSILVKAALFALGLDASDRLIWTAGSKPDGAARGIGALAAARGGPNAKCVGDALCGMRISLPAEVALSYLADLAAVPSRRVISALAEAAAAPAEVEALRRLASEEGYAAGVSGPKLTLIELLLQFKSAKMSLSEVLNALPRLSPRYYSISSSPLADPRRCSITVGLVSYTSPTGRAHRGAASGMIHSQPVGEPLIGTVRVLQSTFKLPKDPTVPIIMVGPGTGLAPMMGFMQERDALLQRGGGGKKSSAGAPPLGPALLFFGCRSADEDYIYKDRLEGYLASGVISGLHTAFSRDGPSKVYVQDLIEQQGPKVWELLEAGAYIYVCGDARRMAPDVRRAFMAVAQKHGSRSEASAQNWMGSLMEGKRYLEDTWAG</sequence>
<dbReference type="InterPro" id="IPR023173">
    <property type="entry name" value="NADPH_Cyt_P450_Rdtase_alpha"/>
</dbReference>
<dbReference type="Gene3D" id="2.40.30.10">
    <property type="entry name" value="Translation factors"/>
    <property type="match status" value="1"/>
</dbReference>
<dbReference type="InterPro" id="IPR008254">
    <property type="entry name" value="Flavodoxin/NO_synth"/>
</dbReference>
<dbReference type="PIRSF" id="PIRSF000209">
    <property type="entry name" value="Bifunctional_P450_P450R"/>
    <property type="match status" value="1"/>
</dbReference>
<dbReference type="PANTHER" id="PTHR19384:SF17">
    <property type="entry name" value="NADPH--CYTOCHROME P450 REDUCTASE"/>
    <property type="match status" value="1"/>
</dbReference>
<dbReference type="Pfam" id="PF00067">
    <property type="entry name" value="p450"/>
    <property type="match status" value="1"/>
</dbReference>
<dbReference type="PANTHER" id="PTHR19384">
    <property type="entry name" value="NITRIC OXIDE SYNTHASE-RELATED"/>
    <property type="match status" value="1"/>
</dbReference>
<comment type="caution">
    <text evidence="18">The sequence shown here is derived from an EMBL/GenBank/DDBJ whole genome shotgun (WGS) entry which is preliminary data.</text>
</comment>
<proteinExistence type="inferred from homology"/>
<evidence type="ECO:0000256" key="1">
    <source>
        <dbReference type="ARBA" id="ARBA00001917"/>
    </source>
</evidence>
<dbReference type="InterPro" id="IPR017972">
    <property type="entry name" value="Cyt_P450_CS"/>
</dbReference>
<dbReference type="PROSITE" id="PS00086">
    <property type="entry name" value="CYTOCHROME_P450"/>
    <property type="match status" value="1"/>
</dbReference>
<dbReference type="Pfam" id="PF00667">
    <property type="entry name" value="FAD_binding_1"/>
    <property type="match status" value="1"/>
</dbReference>
<evidence type="ECO:0000256" key="6">
    <source>
        <dbReference type="ARBA" id="ARBA00022630"/>
    </source>
</evidence>
<keyword evidence="6" id="KW-0285">Flavoprotein</keyword>
<comment type="cofactor">
    <cofactor evidence="1">
        <name>FMN</name>
        <dbReference type="ChEBI" id="CHEBI:58210"/>
    </cofactor>
</comment>
<dbReference type="Gene3D" id="1.20.990.10">
    <property type="entry name" value="NADPH-cytochrome p450 Reductase, Chain A, domain 3"/>
    <property type="match status" value="1"/>
</dbReference>
<dbReference type="Pfam" id="PF00258">
    <property type="entry name" value="Flavodoxin_1"/>
    <property type="match status" value="1"/>
</dbReference>
<comment type="cofactor">
    <cofactor evidence="2">
        <name>FAD</name>
        <dbReference type="ChEBI" id="CHEBI:57692"/>
    </cofactor>
</comment>
<evidence type="ECO:0000259" key="16">
    <source>
        <dbReference type="PROSITE" id="PS50902"/>
    </source>
</evidence>
<dbReference type="Gene3D" id="3.40.50.80">
    <property type="entry name" value="Nucleotide-binding domain of ferredoxin-NADP reductase (FNR) module"/>
    <property type="match status" value="1"/>
</dbReference>
<keyword evidence="12 15" id="KW-0408">Iron</keyword>
<dbReference type="GO" id="GO:0050660">
    <property type="term" value="F:flavin adenine dinucleotide binding"/>
    <property type="evidence" value="ECO:0007669"/>
    <property type="project" value="TreeGrafter"/>
</dbReference>
<name>A0A2V0PJB4_9CHLO</name>
<evidence type="ECO:0000256" key="9">
    <source>
        <dbReference type="ARBA" id="ARBA00022827"/>
    </source>
</evidence>
<feature type="binding site" description="axial binding residue" evidence="15">
    <location>
        <position position="362"/>
    </location>
    <ligand>
        <name>heme</name>
        <dbReference type="ChEBI" id="CHEBI:30413"/>
    </ligand>
    <ligandPart>
        <name>Fe</name>
        <dbReference type="ChEBI" id="CHEBI:18248"/>
    </ligandPart>
</feature>
<evidence type="ECO:0000256" key="14">
    <source>
        <dbReference type="ARBA" id="ARBA00023797"/>
    </source>
</evidence>
<evidence type="ECO:0000256" key="10">
    <source>
        <dbReference type="ARBA" id="ARBA00022857"/>
    </source>
</evidence>
<dbReference type="FunFam" id="3.40.50.80:FF:000001">
    <property type="entry name" value="NADPH--cytochrome P450 reductase 1"/>
    <property type="match status" value="1"/>
</dbReference>
<dbReference type="SUPFAM" id="SSF52343">
    <property type="entry name" value="Ferredoxin reductase-like, C-terminal NADP-linked domain"/>
    <property type="match status" value="1"/>
</dbReference>
<dbReference type="GO" id="GO:0003958">
    <property type="term" value="F:NADPH-hemoprotein reductase activity"/>
    <property type="evidence" value="ECO:0007669"/>
    <property type="project" value="UniProtKB-EC"/>
</dbReference>
<dbReference type="GO" id="GO:0010181">
    <property type="term" value="F:FMN binding"/>
    <property type="evidence" value="ECO:0007669"/>
    <property type="project" value="InterPro"/>
</dbReference>
<keyword evidence="7" id="KW-0288">FMN</keyword>
<dbReference type="InterPro" id="IPR029039">
    <property type="entry name" value="Flavoprotein-like_sf"/>
</dbReference>
<keyword evidence="5 15" id="KW-0349">Heme</keyword>
<dbReference type="Gene3D" id="3.40.50.360">
    <property type="match status" value="1"/>
</dbReference>
<dbReference type="EC" id="1.6.2.4" evidence="14"/>
<evidence type="ECO:0000313" key="18">
    <source>
        <dbReference type="EMBL" id="GBF99888.1"/>
    </source>
</evidence>
<dbReference type="InterPro" id="IPR003097">
    <property type="entry name" value="CysJ-like_FAD-binding"/>
</dbReference>
<keyword evidence="19" id="KW-1185">Reference proteome</keyword>
<dbReference type="PRINTS" id="PR00371">
    <property type="entry name" value="FPNCR"/>
</dbReference>
<dbReference type="Pfam" id="PF00175">
    <property type="entry name" value="NAD_binding_1"/>
    <property type="match status" value="1"/>
</dbReference>
<evidence type="ECO:0000256" key="2">
    <source>
        <dbReference type="ARBA" id="ARBA00001974"/>
    </source>
</evidence>
<dbReference type="InterPro" id="IPR017927">
    <property type="entry name" value="FAD-bd_FR_type"/>
</dbReference>
<keyword evidence="9" id="KW-0274">FAD</keyword>
<dbReference type="GO" id="GO:0020037">
    <property type="term" value="F:heme binding"/>
    <property type="evidence" value="ECO:0007669"/>
    <property type="project" value="InterPro"/>
</dbReference>
<dbReference type="Gene3D" id="1.10.630.10">
    <property type="entry name" value="Cytochrome P450"/>
    <property type="match status" value="1"/>
</dbReference>
<evidence type="ECO:0000256" key="12">
    <source>
        <dbReference type="ARBA" id="ARBA00023004"/>
    </source>
</evidence>
<dbReference type="SUPFAM" id="SSF63380">
    <property type="entry name" value="Riboflavin synthase domain-like"/>
    <property type="match status" value="1"/>
</dbReference>
<protein>
    <recommendedName>
        <fullName evidence="14">NADPH--hemoprotein reductase</fullName>
        <ecNumber evidence="14">1.6.2.4</ecNumber>
    </recommendedName>
</protein>
<evidence type="ECO:0000313" key="19">
    <source>
        <dbReference type="Proteomes" id="UP000247498"/>
    </source>
</evidence>